<dbReference type="InterPro" id="IPR016169">
    <property type="entry name" value="FAD-bd_PCMH_sub2"/>
</dbReference>
<dbReference type="GO" id="GO:0008720">
    <property type="term" value="F:D-lactate dehydrogenase (NAD+) activity"/>
    <property type="evidence" value="ECO:0007669"/>
    <property type="project" value="TreeGrafter"/>
</dbReference>
<dbReference type="InterPro" id="IPR006094">
    <property type="entry name" value="Oxid_FAD_bind_N"/>
</dbReference>
<dbReference type="GO" id="GO:0004458">
    <property type="term" value="F:D-lactate dehydrogenase (cytochrome) activity"/>
    <property type="evidence" value="ECO:0007669"/>
    <property type="project" value="TreeGrafter"/>
</dbReference>
<dbReference type="RefSeq" id="WP_147146501.1">
    <property type="nucleotide sequence ID" value="NZ_BKAJ01000014.1"/>
</dbReference>
<comment type="caution">
    <text evidence="3">The sequence shown here is derived from an EMBL/GenBank/DDBJ whole genome shotgun (WGS) entry which is preliminary data.</text>
</comment>
<dbReference type="GO" id="GO:0071949">
    <property type="term" value="F:FAD binding"/>
    <property type="evidence" value="ECO:0007669"/>
    <property type="project" value="InterPro"/>
</dbReference>
<organism evidence="3 4">
    <name type="scientific">Reyranella soli</name>
    <dbReference type="NCBI Taxonomy" id="1230389"/>
    <lineage>
        <taxon>Bacteria</taxon>
        <taxon>Pseudomonadati</taxon>
        <taxon>Pseudomonadota</taxon>
        <taxon>Alphaproteobacteria</taxon>
        <taxon>Hyphomicrobiales</taxon>
        <taxon>Reyranellaceae</taxon>
        <taxon>Reyranella</taxon>
    </lineage>
</organism>
<evidence type="ECO:0000256" key="1">
    <source>
        <dbReference type="ARBA" id="ARBA00022827"/>
    </source>
</evidence>
<name>A0A512N3T0_9HYPH</name>
<dbReference type="SUPFAM" id="SSF56176">
    <property type="entry name" value="FAD-binding/transporter-associated domain-like"/>
    <property type="match status" value="1"/>
</dbReference>
<sequence length="442" mass="48708">MTDLREVLAGLELIDHPVQLRQRSRDFYWYSPILKRELDGKAADLIVVPRTVDEVARVAAACASNRVPLGVRGGATGNYGQMVPLKGGVLLDMARLDRTLWIERGRGRFQAGVRLEAADTEAQQSGWELRMFPSTRRQATVGGYVCGGAAGVGSVRYGQLRDAGSVLALKVVTCEDTPRLVELRGVDIGKALHAYGTTGIVVEVELPLAPAYPWIETVAAFDDFANAAHFSQALAESDGLFLKLDSLLAWPLPRYFRGLEDGVLPEGRHVVMIMVAAGGELGVSALAAEHGGNITLQRPYRDERGHTPLYEYTWNHTTLQALKVDKDVTYLQTIFPPQSNVAALIASHEMFGEEVMAHAEFQRRQGRTNCSSLQVVRYTSDDRLWEIVRQLDTLGIKLSNPHSYILEDKGARVPAADLQLAFKREADPYGLLNPGKMSRWTA</sequence>
<accession>A0A512N3T0</accession>
<protein>
    <submittedName>
        <fullName evidence="3">FAD-linked oxidase</fullName>
    </submittedName>
</protein>
<dbReference type="InterPro" id="IPR036318">
    <property type="entry name" value="FAD-bd_PCMH-like_sf"/>
</dbReference>
<reference evidence="3 4" key="1">
    <citation type="submission" date="2019-07" db="EMBL/GenBank/DDBJ databases">
        <title>Whole genome shotgun sequence of Reyranella soli NBRC 108950.</title>
        <authorList>
            <person name="Hosoyama A."/>
            <person name="Uohara A."/>
            <person name="Ohji S."/>
            <person name="Ichikawa N."/>
        </authorList>
    </citation>
    <scope>NUCLEOTIDE SEQUENCE [LARGE SCALE GENOMIC DNA]</scope>
    <source>
        <strain evidence="3 4">NBRC 108950</strain>
    </source>
</reference>
<keyword evidence="4" id="KW-1185">Reference proteome</keyword>
<evidence type="ECO:0000259" key="2">
    <source>
        <dbReference type="PROSITE" id="PS51387"/>
    </source>
</evidence>
<keyword evidence="1" id="KW-0274">FAD</keyword>
<evidence type="ECO:0000313" key="3">
    <source>
        <dbReference type="EMBL" id="GEP53650.1"/>
    </source>
</evidence>
<dbReference type="PROSITE" id="PS51387">
    <property type="entry name" value="FAD_PCMH"/>
    <property type="match status" value="1"/>
</dbReference>
<dbReference type="Proteomes" id="UP000321058">
    <property type="component" value="Unassembled WGS sequence"/>
</dbReference>
<dbReference type="Gene3D" id="3.30.465.10">
    <property type="match status" value="1"/>
</dbReference>
<dbReference type="AlphaFoldDB" id="A0A512N3T0"/>
<dbReference type="OrthoDB" id="9811261at2"/>
<dbReference type="Pfam" id="PF01565">
    <property type="entry name" value="FAD_binding_4"/>
    <property type="match status" value="1"/>
</dbReference>
<dbReference type="EMBL" id="BKAJ01000014">
    <property type="protein sequence ID" value="GEP53650.1"/>
    <property type="molecule type" value="Genomic_DNA"/>
</dbReference>
<keyword evidence="1" id="KW-0285">Flavoprotein</keyword>
<dbReference type="GO" id="GO:1903457">
    <property type="term" value="P:lactate catabolic process"/>
    <property type="evidence" value="ECO:0007669"/>
    <property type="project" value="TreeGrafter"/>
</dbReference>
<proteinExistence type="predicted"/>
<dbReference type="PANTHER" id="PTHR11748:SF119">
    <property type="entry name" value="D-2-HYDROXYGLUTARATE DEHYDROGENASE"/>
    <property type="match status" value="1"/>
</dbReference>
<dbReference type="InterPro" id="IPR016166">
    <property type="entry name" value="FAD-bd_PCMH"/>
</dbReference>
<feature type="domain" description="FAD-binding PCMH-type" evidence="2">
    <location>
        <begin position="38"/>
        <end position="211"/>
    </location>
</feature>
<gene>
    <name evidence="3" type="ORF">RSO01_08160</name>
</gene>
<dbReference type="PANTHER" id="PTHR11748">
    <property type="entry name" value="D-LACTATE DEHYDROGENASE"/>
    <property type="match status" value="1"/>
</dbReference>
<evidence type="ECO:0000313" key="4">
    <source>
        <dbReference type="Proteomes" id="UP000321058"/>
    </source>
</evidence>